<name>L9KSB3_TUPCH</name>
<protein>
    <recommendedName>
        <fullName evidence="5">Small ribosomal subunit protein uS12</fullName>
    </recommendedName>
    <alternativeName>
        <fullName evidence="6">40S ribosomal protein S23</fullName>
    </alternativeName>
</protein>
<proteinExistence type="inferred from homology"/>
<reference evidence="9" key="2">
    <citation type="journal article" date="2013" name="Nat. Commun.">
        <title>Genome of the Chinese tree shrew.</title>
        <authorList>
            <person name="Fan Y."/>
            <person name="Huang Z.Y."/>
            <person name="Cao C.C."/>
            <person name="Chen C.S."/>
            <person name="Chen Y.X."/>
            <person name="Fan D.D."/>
            <person name="He J."/>
            <person name="Hou H.L."/>
            <person name="Hu L."/>
            <person name="Hu X.T."/>
            <person name="Jiang X.T."/>
            <person name="Lai R."/>
            <person name="Lang Y.S."/>
            <person name="Liang B."/>
            <person name="Liao S.G."/>
            <person name="Mu D."/>
            <person name="Ma Y.Y."/>
            <person name="Niu Y.Y."/>
            <person name="Sun X.Q."/>
            <person name="Xia J.Q."/>
            <person name="Xiao J."/>
            <person name="Xiong Z.Q."/>
            <person name="Xu L."/>
            <person name="Yang L."/>
            <person name="Zhang Y."/>
            <person name="Zhao W."/>
            <person name="Zhao X.D."/>
            <person name="Zheng Y.T."/>
            <person name="Zhou J.M."/>
            <person name="Zhu Y.B."/>
            <person name="Zhang G.J."/>
            <person name="Wang J."/>
            <person name="Yao Y.G."/>
        </authorList>
    </citation>
    <scope>NUCLEOTIDE SEQUENCE [LARGE SCALE GENOMIC DNA]</scope>
</reference>
<evidence type="ECO:0000256" key="2">
    <source>
        <dbReference type="ARBA" id="ARBA00005657"/>
    </source>
</evidence>
<dbReference type="Proteomes" id="UP000011518">
    <property type="component" value="Unassembled WGS sequence"/>
</dbReference>
<dbReference type="STRING" id="246437.L9KSB3"/>
<evidence type="ECO:0000256" key="6">
    <source>
        <dbReference type="ARBA" id="ARBA00035463"/>
    </source>
</evidence>
<comment type="similarity">
    <text evidence="2">Belongs to the universal ribosomal protein uS12 family.</text>
</comment>
<dbReference type="PANTHER" id="PTHR11652">
    <property type="entry name" value="30S RIBOSOMAL PROTEIN S12 FAMILY MEMBER"/>
    <property type="match status" value="1"/>
</dbReference>
<evidence type="ECO:0000313" key="8">
    <source>
        <dbReference type="EMBL" id="ELW65558.1"/>
    </source>
</evidence>
<keyword evidence="9" id="KW-1185">Reference proteome</keyword>
<evidence type="ECO:0000256" key="5">
    <source>
        <dbReference type="ARBA" id="ARBA00035161"/>
    </source>
</evidence>
<dbReference type="FunFam" id="2.40.50.140:FF:000007">
    <property type="entry name" value="40S ribosomal protein S23"/>
    <property type="match status" value="1"/>
</dbReference>
<dbReference type="InterPro" id="IPR006032">
    <property type="entry name" value="Ribosomal_uS12"/>
</dbReference>
<dbReference type="GO" id="GO:0005791">
    <property type="term" value="C:rough endoplasmic reticulum"/>
    <property type="evidence" value="ECO:0007669"/>
    <property type="project" value="UniProtKB-SubCell"/>
</dbReference>
<dbReference type="AlphaFoldDB" id="L9KSB3"/>
<dbReference type="GO" id="GO:1990904">
    <property type="term" value="C:ribonucleoprotein complex"/>
    <property type="evidence" value="ECO:0007669"/>
    <property type="project" value="UniProtKB-KW"/>
</dbReference>
<organism evidence="8 9">
    <name type="scientific">Tupaia chinensis</name>
    <name type="common">Chinese tree shrew</name>
    <name type="synonym">Tupaia belangeri chinensis</name>
    <dbReference type="NCBI Taxonomy" id="246437"/>
    <lineage>
        <taxon>Eukaryota</taxon>
        <taxon>Metazoa</taxon>
        <taxon>Chordata</taxon>
        <taxon>Craniata</taxon>
        <taxon>Vertebrata</taxon>
        <taxon>Euteleostomi</taxon>
        <taxon>Mammalia</taxon>
        <taxon>Eutheria</taxon>
        <taxon>Euarchontoglires</taxon>
        <taxon>Scandentia</taxon>
        <taxon>Tupaiidae</taxon>
        <taxon>Tupaia</taxon>
    </lineage>
</organism>
<evidence type="ECO:0000256" key="7">
    <source>
        <dbReference type="ARBA" id="ARBA00046579"/>
    </source>
</evidence>
<sequence>MGKCFSLRTARKLPVVIDGTRNGMINSTRRPIWAEGHPFQRCFPCEGNCAGKSRVEAKQRNSAIRKCVRVQLIKNGKRSQLLYPVMGCLKFTEENDEILIGGFGRKGHAVGDIPGV</sequence>
<dbReference type="InterPro" id="IPR012340">
    <property type="entry name" value="NA-bd_OB-fold"/>
</dbReference>
<comment type="subcellular location">
    <subcellularLocation>
        <location evidence="1">Rough endoplasmic reticulum</location>
    </subcellularLocation>
</comment>
<keyword evidence="4" id="KW-0687">Ribonucleoprotein</keyword>
<dbReference type="SUPFAM" id="SSF50249">
    <property type="entry name" value="Nucleic acid-binding proteins"/>
    <property type="match status" value="1"/>
</dbReference>
<dbReference type="Gene3D" id="2.40.50.140">
    <property type="entry name" value="Nucleic acid-binding proteins"/>
    <property type="match status" value="1"/>
</dbReference>
<comment type="subunit">
    <text evidence="7">Component of the 40S small ribosomal subunit. Part of the small subunit (SSU) processome, composed of more than 70 proteins and the RNA chaperone small nucleolar RNA (snoRNA) U3.</text>
</comment>
<evidence type="ECO:0000256" key="4">
    <source>
        <dbReference type="ARBA" id="ARBA00023274"/>
    </source>
</evidence>
<evidence type="ECO:0000256" key="1">
    <source>
        <dbReference type="ARBA" id="ARBA00004427"/>
    </source>
</evidence>
<dbReference type="GO" id="GO:0022626">
    <property type="term" value="C:cytosolic ribosome"/>
    <property type="evidence" value="ECO:0007669"/>
    <property type="project" value="UniProtKB-ARBA"/>
</dbReference>
<gene>
    <name evidence="8" type="ORF">TREES_T100013945</name>
</gene>
<reference evidence="9" key="1">
    <citation type="submission" date="2012-07" db="EMBL/GenBank/DDBJ databases">
        <title>Genome of the Chinese tree shrew, a rising model animal genetically related to primates.</title>
        <authorList>
            <person name="Zhang G."/>
            <person name="Fan Y."/>
            <person name="Yao Y."/>
            <person name="Huang Z."/>
        </authorList>
    </citation>
    <scope>NUCLEOTIDE SEQUENCE [LARGE SCALE GENOMIC DNA]</scope>
</reference>
<dbReference type="EMBL" id="KB320684">
    <property type="protein sequence ID" value="ELW65558.1"/>
    <property type="molecule type" value="Genomic_DNA"/>
</dbReference>
<dbReference type="InParanoid" id="L9KSB3"/>
<accession>L9KSB3</accession>
<evidence type="ECO:0000313" key="9">
    <source>
        <dbReference type="Proteomes" id="UP000011518"/>
    </source>
</evidence>
<dbReference type="GO" id="GO:0006412">
    <property type="term" value="P:translation"/>
    <property type="evidence" value="ECO:0007669"/>
    <property type="project" value="InterPro"/>
</dbReference>
<dbReference type="GO" id="GO:0003735">
    <property type="term" value="F:structural constituent of ribosome"/>
    <property type="evidence" value="ECO:0007669"/>
    <property type="project" value="InterPro"/>
</dbReference>
<dbReference type="Pfam" id="PF00164">
    <property type="entry name" value="Ribosom_S12_S23"/>
    <property type="match status" value="1"/>
</dbReference>
<evidence type="ECO:0000256" key="3">
    <source>
        <dbReference type="ARBA" id="ARBA00022980"/>
    </source>
</evidence>
<keyword evidence="3 8" id="KW-0689">Ribosomal protein</keyword>